<feature type="transmembrane region" description="Helical" evidence="5">
    <location>
        <begin position="240"/>
        <end position="264"/>
    </location>
</feature>
<dbReference type="HAMAP" id="MF_01350">
    <property type="entry name" value="NDH1_NuoH"/>
    <property type="match status" value="1"/>
</dbReference>
<dbReference type="PROSITE" id="PS00667">
    <property type="entry name" value="COMPLEX1_ND1_1"/>
    <property type="match status" value="1"/>
</dbReference>
<comment type="subcellular location">
    <subcellularLocation>
        <location evidence="5 6">Cell membrane</location>
        <topology evidence="5 6">Multi-pass membrane protein</topology>
    </subcellularLocation>
    <subcellularLocation>
        <location evidence="1">Membrane</location>
        <topology evidence="1">Multi-pass membrane protein</topology>
    </subcellularLocation>
</comment>
<feature type="transmembrane region" description="Helical" evidence="5">
    <location>
        <begin position="276"/>
        <end position="297"/>
    </location>
</feature>
<dbReference type="InterPro" id="IPR018086">
    <property type="entry name" value="NADH_UbQ_OxRdtase_su1_CS"/>
</dbReference>
<dbReference type="Pfam" id="PF00146">
    <property type="entry name" value="NADHdh"/>
    <property type="match status" value="1"/>
</dbReference>
<feature type="transmembrane region" description="Helical" evidence="5">
    <location>
        <begin position="114"/>
        <end position="138"/>
    </location>
</feature>
<keyword evidence="8" id="KW-1185">Reference proteome</keyword>
<accession>A0ABV7ADW1</accession>
<gene>
    <name evidence="5 7" type="primary">nuoH</name>
    <name evidence="7" type="ORF">ACFOES_03915</name>
</gene>
<evidence type="ECO:0000256" key="4">
    <source>
        <dbReference type="ARBA" id="ARBA00023136"/>
    </source>
</evidence>
<name>A0ABV7ADW1_9RHOB</name>
<proteinExistence type="inferred from homology"/>
<evidence type="ECO:0000256" key="1">
    <source>
        <dbReference type="ARBA" id="ARBA00004141"/>
    </source>
</evidence>
<comment type="catalytic activity">
    <reaction evidence="5">
        <text>a quinone + NADH + 5 H(+)(in) = a quinol + NAD(+) + 4 H(+)(out)</text>
        <dbReference type="Rhea" id="RHEA:57888"/>
        <dbReference type="ChEBI" id="CHEBI:15378"/>
        <dbReference type="ChEBI" id="CHEBI:24646"/>
        <dbReference type="ChEBI" id="CHEBI:57540"/>
        <dbReference type="ChEBI" id="CHEBI:57945"/>
        <dbReference type="ChEBI" id="CHEBI:132124"/>
    </reaction>
</comment>
<dbReference type="RefSeq" id="WP_377831867.1">
    <property type="nucleotide sequence ID" value="NZ_JBHRSK010000004.1"/>
</dbReference>
<keyword evidence="5" id="KW-0830">Ubiquinone</keyword>
<comment type="caution">
    <text evidence="7">The sequence shown here is derived from an EMBL/GenBank/DDBJ whole genome shotgun (WGS) entry which is preliminary data.</text>
</comment>
<comment type="subunit">
    <text evidence="5">NDH-1 is composed of 14 different subunits. Subunits NuoA, H, J, K, L, M, N constitute the membrane sector of the complex.</text>
</comment>
<keyword evidence="3 5" id="KW-1133">Transmembrane helix</keyword>
<evidence type="ECO:0000256" key="2">
    <source>
        <dbReference type="ARBA" id="ARBA00022692"/>
    </source>
</evidence>
<keyword evidence="5 6" id="KW-0520">NAD</keyword>
<keyword evidence="2 5" id="KW-0812">Transmembrane</keyword>
<comment type="function">
    <text evidence="5">NDH-1 shuttles electrons from NADH, via FMN and iron-sulfur (Fe-S) centers, to quinones in the respiratory chain. The immediate electron acceptor for the enzyme in this species is believed to be ubiquinone. Couples the redox reaction to proton translocation (for every two electrons transferred, four hydrogen ions are translocated across the cytoplasmic membrane), and thus conserves the redox energy in a proton gradient. This subunit may bind ubiquinone.</text>
</comment>
<protein>
    <recommendedName>
        <fullName evidence="5">NADH-quinone oxidoreductase subunit H</fullName>
        <ecNumber evidence="5">7.1.1.-</ecNumber>
    </recommendedName>
    <alternativeName>
        <fullName evidence="5">NADH dehydrogenase I subunit H</fullName>
    </alternativeName>
    <alternativeName>
        <fullName evidence="5">NDH-1 subunit H</fullName>
    </alternativeName>
</protein>
<evidence type="ECO:0000256" key="3">
    <source>
        <dbReference type="ARBA" id="ARBA00022989"/>
    </source>
</evidence>
<dbReference type="NCBIfam" id="NF004741">
    <property type="entry name" value="PRK06076.1-2"/>
    <property type="match status" value="1"/>
</dbReference>
<dbReference type="NCBIfam" id="NF004745">
    <property type="entry name" value="PRK06076.1-6"/>
    <property type="match status" value="1"/>
</dbReference>
<dbReference type="GO" id="GO:0050136">
    <property type="term" value="F:NADH dehydrogenase (quinone) (non-electrogenic) activity"/>
    <property type="evidence" value="ECO:0007669"/>
    <property type="project" value="UniProtKB-EC"/>
</dbReference>
<feature type="transmembrane region" description="Helical" evidence="5">
    <location>
        <begin position="193"/>
        <end position="211"/>
    </location>
</feature>
<evidence type="ECO:0000256" key="5">
    <source>
        <dbReference type="HAMAP-Rule" id="MF_01350"/>
    </source>
</evidence>
<keyword evidence="5" id="KW-1278">Translocase</keyword>
<evidence type="ECO:0000256" key="6">
    <source>
        <dbReference type="RuleBase" id="RU000471"/>
    </source>
</evidence>
<dbReference type="EMBL" id="JBHRSK010000004">
    <property type="protein sequence ID" value="MFC2967230.1"/>
    <property type="molecule type" value="Genomic_DNA"/>
</dbReference>
<keyword evidence="7" id="KW-0560">Oxidoreductase</keyword>
<comment type="similarity">
    <text evidence="5 6">Belongs to the complex I subunit 1 family.</text>
</comment>
<feature type="transmembrane region" description="Helical" evidence="5">
    <location>
        <begin position="159"/>
        <end position="181"/>
    </location>
</feature>
<dbReference type="PANTHER" id="PTHR11432:SF3">
    <property type="entry name" value="NADH-UBIQUINONE OXIDOREDUCTASE CHAIN 1"/>
    <property type="match status" value="1"/>
</dbReference>
<dbReference type="InterPro" id="IPR001694">
    <property type="entry name" value="NADH_UbQ_OxRdtase_su1/FPO"/>
</dbReference>
<feature type="transmembrane region" description="Helical" evidence="5">
    <location>
        <begin position="309"/>
        <end position="329"/>
    </location>
</feature>
<dbReference type="PANTHER" id="PTHR11432">
    <property type="entry name" value="NADH DEHYDROGENASE SUBUNIT 1"/>
    <property type="match status" value="1"/>
</dbReference>
<keyword evidence="4 5" id="KW-0472">Membrane</keyword>
<organism evidence="7 8">
    <name type="scientific">Acidimangrovimonas pyrenivorans</name>
    <dbReference type="NCBI Taxonomy" id="2030798"/>
    <lineage>
        <taxon>Bacteria</taxon>
        <taxon>Pseudomonadati</taxon>
        <taxon>Pseudomonadota</taxon>
        <taxon>Alphaproteobacteria</taxon>
        <taxon>Rhodobacterales</taxon>
        <taxon>Paracoccaceae</taxon>
        <taxon>Acidimangrovimonas</taxon>
    </lineage>
</organism>
<dbReference type="PROSITE" id="PS00668">
    <property type="entry name" value="COMPLEX1_ND1_2"/>
    <property type="match status" value="1"/>
</dbReference>
<feature type="transmembrane region" description="Helical" evidence="5">
    <location>
        <begin position="12"/>
        <end position="36"/>
    </location>
</feature>
<dbReference type="Proteomes" id="UP001595443">
    <property type="component" value="Unassembled WGS sequence"/>
</dbReference>
<keyword evidence="5" id="KW-1003">Cell membrane</keyword>
<evidence type="ECO:0000313" key="7">
    <source>
        <dbReference type="EMBL" id="MFC2967230.1"/>
    </source>
</evidence>
<reference evidence="8" key="1">
    <citation type="journal article" date="2019" name="Int. J. Syst. Evol. Microbiol.">
        <title>The Global Catalogue of Microorganisms (GCM) 10K type strain sequencing project: providing services to taxonomists for standard genome sequencing and annotation.</title>
        <authorList>
            <consortium name="The Broad Institute Genomics Platform"/>
            <consortium name="The Broad Institute Genome Sequencing Center for Infectious Disease"/>
            <person name="Wu L."/>
            <person name="Ma J."/>
        </authorList>
    </citation>
    <scope>NUCLEOTIDE SEQUENCE [LARGE SCALE GENOMIC DNA]</scope>
    <source>
        <strain evidence="8">KCTC 62192</strain>
    </source>
</reference>
<sequence length="345" mass="37971">MAEFLQTGLGTALLIALQGLLIIAFVMISLLFLVYGDRKIWAAVQMRRGPNVVGAFGLLQSVADALKYVVKEIVVPAGADKPVFFLAPMLSFVLAILAWAVIPFADGWVLSDINVAILFVFAVSSLEVYGVIMGGWASNSKYPFLGSLRSAAQMISYEVSLGLIIIGIIISTGSMNFSAIVEAQRGHLGLLNWYWLPHLPMVVLFFVSALAETNRPPFDLPEAESELVAGFMVEYASTPYLLFMAGEYIAIFLMCALISLLFFGGWLSPIPGLPDGALWMVGKMAFFFFMFAMVKAIVPRYRYDQLMRIGWKVFLPLSLGWVVIVSFLAKYEVLGGLWARWTIGG</sequence>
<feature type="transmembrane region" description="Helical" evidence="5">
    <location>
        <begin position="83"/>
        <end position="102"/>
    </location>
</feature>
<evidence type="ECO:0000313" key="8">
    <source>
        <dbReference type="Proteomes" id="UP001595443"/>
    </source>
</evidence>
<dbReference type="EC" id="7.1.1.-" evidence="5"/>
<keyword evidence="5" id="KW-0874">Quinone</keyword>